<keyword evidence="1" id="KW-0175">Coiled coil</keyword>
<proteinExistence type="predicted"/>
<dbReference type="Pfam" id="PF04542">
    <property type="entry name" value="Sigma70_r2"/>
    <property type="match status" value="1"/>
</dbReference>
<dbReference type="InterPro" id="IPR007627">
    <property type="entry name" value="RNA_pol_sigma70_r2"/>
</dbReference>
<dbReference type="Gene3D" id="1.10.1740.10">
    <property type="match status" value="1"/>
</dbReference>
<feature type="region of interest" description="Disordered" evidence="2">
    <location>
        <begin position="1"/>
        <end position="26"/>
    </location>
</feature>
<feature type="domain" description="RNA polymerase sigma-70 region 2" evidence="3">
    <location>
        <begin position="69"/>
        <end position="126"/>
    </location>
</feature>
<feature type="coiled-coil region" evidence="1">
    <location>
        <begin position="207"/>
        <end position="234"/>
    </location>
</feature>
<protein>
    <submittedName>
        <fullName evidence="4">Sigma-70 family RNA polymerase sigma factor</fullName>
    </submittedName>
</protein>
<name>A0A3A8PNV1_9BACT</name>
<evidence type="ECO:0000256" key="1">
    <source>
        <dbReference type="SAM" id="Coils"/>
    </source>
</evidence>
<evidence type="ECO:0000313" key="4">
    <source>
        <dbReference type="EMBL" id="RKH56371.1"/>
    </source>
</evidence>
<dbReference type="GO" id="GO:0006352">
    <property type="term" value="P:DNA-templated transcription initiation"/>
    <property type="evidence" value="ECO:0007669"/>
    <property type="project" value="InterPro"/>
</dbReference>
<evidence type="ECO:0000256" key="2">
    <source>
        <dbReference type="SAM" id="MobiDB-lite"/>
    </source>
</evidence>
<dbReference type="InterPro" id="IPR013325">
    <property type="entry name" value="RNA_pol_sigma_r2"/>
</dbReference>
<keyword evidence="5" id="KW-1185">Reference proteome</keyword>
<dbReference type="AlphaFoldDB" id="A0A3A8PNV1"/>
<dbReference type="SUPFAM" id="SSF88946">
    <property type="entry name" value="Sigma2 domain of RNA polymerase sigma factors"/>
    <property type="match status" value="1"/>
</dbReference>
<organism evidence="4 5">
    <name type="scientific">Corallococcus llansteffanensis</name>
    <dbReference type="NCBI Taxonomy" id="2316731"/>
    <lineage>
        <taxon>Bacteria</taxon>
        <taxon>Pseudomonadati</taxon>
        <taxon>Myxococcota</taxon>
        <taxon>Myxococcia</taxon>
        <taxon>Myxococcales</taxon>
        <taxon>Cystobacterineae</taxon>
        <taxon>Myxococcaceae</taxon>
        <taxon>Corallococcus</taxon>
    </lineage>
</organism>
<gene>
    <name evidence="4" type="ORF">D7V93_20340</name>
</gene>
<accession>A0A3A8PNV1</accession>
<dbReference type="Proteomes" id="UP000272888">
    <property type="component" value="Unassembled WGS sequence"/>
</dbReference>
<dbReference type="GO" id="GO:0003700">
    <property type="term" value="F:DNA-binding transcription factor activity"/>
    <property type="evidence" value="ECO:0007669"/>
    <property type="project" value="InterPro"/>
</dbReference>
<reference evidence="5" key="1">
    <citation type="submission" date="2018-09" db="EMBL/GenBank/DDBJ databases">
        <authorList>
            <person name="Livingstone P.G."/>
            <person name="Whitworth D.E."/>
        </authorList>
    </citation>
    <scope>NUCLEOTIDE SEQUENCE [LARGE SCALE GENOMIC DNA]</scope>
    <source>
        <strain evidence="5">CA051B</strain>
    </source>
</reference>
<evidence type="ECO:0000313" key="5">
    <source>
        <dbReference type="Proteomes" id="UP000272888"/>
    </source>
</evidence>
<comment type="caution">
    <text evidence="4">The sequence shown here is derived from an EMBL/GenBank/DDBJ whole genome shotgun (WGS) entry which is preliminary data.</text>
</comment>
<evidence type="ECO:0000259" key="3">
    <source>
        <dbReference type="Pfam" id="PF04542"/>
    </source>
</evidence>
<sequence>MAGEPQAQGNPGSRHNGVPGTPSPSFLRRIEGRRRCRVQIEERRRLEDDLQALCARGEYNRAVEQALIAYGPELRRLMGAVLRDEAQAQEAFSLFCECLLKGLPEFRWESSFRTWSQRIARNVCFKLLNAPAVRHRHVSLSAISARSAPRRSTTRPWQRSTVKDRFRALCERLDPEQQKLLVLRVDQKLSWPEVVRAMSDSDESMTSEQQARRATALRQQFQRLKAQLRALAIEEGLIALSDTRA</sequence>
<dbReference type="EMBL" id="RAWB01000211">
    <property type="protein sequence ID" value="RKH56371.1"/>
    <property type="molecule type" value="Genomic_DNA"/>
</dbReference>